<comment type="cofactor">
    <cofactor evidence="15">
        <name>Mg(2+)</name>
        <dbReference type="ChEBI" id="CHEBI:18420"/>
    </cofactor>
</comment>
<feature type="transmembrane region" description="Helical" evidence="16">
    <location>
        <begin position="64"/>
        <end position="88"/>
    </location>
</feature>
<dbReference type="SUPFAM" id="SSF81653">
    <property type="entry name" value="Calcium ATPase, transduction domain A"/>
    <property type="match status" value="1"/>
</dbReference>
<dbReference type="SFLD" id="SFLDS00003">
    <property type="entry name" value="Haloacid_Dehalogenase"/>
    <property type="match status" value="1"/>
</dbReference>
<feature type="binding site" evidence="14">
    <location>
        <position position="417"/>
    </location>
    <ligand>
        <name>ATP</name>
        <dbReference type="ChEBI" id="CHEBI:30616"/>
    </ligand>
</feature>
<dbReference type="InterPro" id="IPR023298">
    <property type="entry name" value="ATPase_P-typ_TM_dom_sf"/>
</dbReference>
<evidence type="ECO:0000256" key="15">
    <source>
        <dbReference type="PIRSR" id="PIRSR606539-3"/>
    </source>
</evidence>
<feature type="binding site" evidence="14">
    <location>
        <position position="682"/>
    </location>
    <ligand>
        <name>ATP</name>
        <dbReference type="ChEBI" id="CHEBI:30616"/>
    </ligand>
</feature>
<dbReference type="Pfam" id="PF16209">
    <property type="entry name" value="PhoLip_ATPase_N"/>
    <property type="match status" value="1"/>
</dbReference>
<name>A0A7G2CII9_9TRYP</name>
<dbReference type="Pfam" id="PF13246">
    <property type="entry name" value="Cation_ATPase"/>
    <property type="match status" value="1"/>
</dbReference>
<evidence type="ECO:0000256" key="3">
    <source>
        <dbReference type="ARBA" id="ARBA00008109"/>
    </source>
</evidence>
<keyword evidence="4 16" id="KW-0812">Transmembrane</keyword>
<dbReference type="SUPFAM" id="SSF81665">
    <property type="entry name" value="Calcium ATPase, transmembrane domain M"/>
    <property type="match status" value="1"/>
</dbReference>
<feature type="binding site" evidence="14">
    <location>
        <position position="418"/>
    </location>
    <ligand>
        <name>ATP</name>
        <dbReference type="ChEBI" id="CHEBI:30616"/>
    </ligand>
</feature>
<dbReference type="InterPro" id="IPR032631">
    <property type="entry name" value="P-type_ATPase_N"/>
</dbReference>
<evidence type="ECO:0000256" key="6">
    <source>
        <dbReference type="ARBA" id="ARBA00022741"/>
    </source>
</evidence>
<dbReference type="SUPFAM" id="SSF56784">
    <property type="entry name" value="HAD-like"/>
    <property type="match status" value="1"/>
</dbReference>
<dbReference type="Gene3D" id="3.40.1110.10">
    <property type="entry name" value="Calcium-transporting ATPase, cytoplasmic domain N"/>
    <property type="match status" value="1"/>
</dbReference>
<gene>
    <name evidence="20" type="ORF">ADEAN_000717700</name>
</gene>
<feature type="transmembrane region" description="Helical" evidence="16">
    <location>
        <begin position="350"/>
        <end position="372"/>
    </location>
</feature>
<sequence length="1029" mass="115651">MVKRDSCWKTYIPVGPKLEGIIDKICCCCGGDSDDDEEVIVYMNKPEENAQFKFPDNFIKTSKYTFWSFLPFALLFQFTKASNLYFLLNMVFSLIPGVAPINPATAVAPLVVVLAIALIKEGIEDIKRHKADNVANSLPAEVLRGEEMVKVQSRDVHVGDVMKIYNGEEVRADVVMFASSLEEGQAFVDTCNLDGETSLKNRKAIEETWTLSNVESCLAADVILHTSSPDPGLLSWTGLLELNGQSYSLSLDQFLCRGSVLRNTDWIWGMVAFAGVDTKMFRNLKVKPPKSSNLDKKLNILIVVVFVIQNITLIILCSLSVWWNSQHKDFWYLDFFINEYKGGRLWGYRYLTYFILLSYFIPISLFVTTELCKVIQAQWIRVDNDLMEYMTDRWRHCLPNTSNLNEQLAMVKFIFSDKTGTLTENVMRFKMGNILGTHILLEELDAVRTLMAKNNPRQAAAVEYFTALAICNTIQPFKDETNEHGIKYEGSSPDEVALVEIAAEVGIRLIERTSKSITVKCTDAQTGEFIVKKYPILSTLEFTPERKMMSIIVRDPDTGKIILYNKGADSFIKPQLSKDADVQNELERAETALTEMSSIGLRTLLVCAKSIEETEFTKWNEKFIEVGKVLTNRAKLVDEVCLMMESDMRLVGATAIEDKLQDQVPETLSFFLGAGVIVWMLTGDKRETAVTIAATSTLLDPREDFVDHIDIGALDPDSDDAVRKVGEDLHAIETHVNMKGTPDERKCSFVVDGPALGIAMEHYFEQFLDLSQRVNSAVCCRLTPLQKANVVHMFQKSTGLTALAIGDGANDVSMIQEGRVGIGIIGLEGAQAALAADYAIPRFKHLKKLCAVHGRYSLYRNASCIVVSFYKNIILAVCQVIFAAYTGFSGQTLFDGWLLTLYNIVLTSIPPFFMGIFEKDLCEAALLERPALYTELAHGLYFNTRVLAVWFVEAVFHAFVLFYVSFPTMRKLDATSHNINGPMMGTLMFCGMTLMVLTRFGIRIRYWQILQIIGMLVSFVLFLLVVFIL</sequence>
<feature type="domain" description="P-type ATPase N-terminal" evidence="18">
    <location>
        <begin position="41"/>
        <end position="106"/>
    </location>
</feature>
<dbReference type="GO" id="GO:0140326">
    <property type="term" value="F:ATPase-coupled intramembrane lipid transporter activity"/>
    <property type="evidence" value="ECO:0007669"/>
    <property type="project" value="UniProtKB-EC"/>
</dbReference>
<feature type="binding site" evidence="14">
    <location>
        <position position="787"/>
    </location>
    <ligand>
        <name>ATP</name>
        <dbReference type="ChEBI" id="CHEBI:30616"/>
    </ligand>
</feature>
<dbReference type="InterPro" id="IPR023214">
    <property type="entry name" value="HAD_sf"/>
</dbReference>
<dbReference type="SFLD" id="SFLDG00002">
    <property type="entry name" value="C1.7:_P-type_atpase_like"/>
    <property type="match status" value="1"/>
</dbReference>
<feature type="binding site" evidence="14">
    <location>
        <position position="811"/>
    </location>
    <ligand>
        <name>ATP</name>
        <dbReference type="ChEBI" id="CHEBI:30616"/>
    </ligand>
</feature>
<feature type="binding site" evidence="14">
    <location>
        <position position="810"/>
    </location>
    <ligand>
        <name>ATP</name>
        <dbReference type="ChEBI" id="CHEBI:30616"/>
    </ligand>
</feature>
<evidence type="ECO:0000256" key="11">
    <source>
        <dbReference type="ARBA" id="ARBA00023136"/>
    </source>
</evidence>
<evidence type="ECO:0000256" key="9">
    <source>
        <dbReference type="ARBA" id="ARBA00022967"/>
    </source>
</evidence>
<dbReference type="InterPro" id="IPR044492">
    <property type="entry name" value="P_typ_ATPase_HD_dom"/>
</dbReference>
<dbReference type="GO" id="GO:0016887">
    <property type="term" value="F:ATP hydrolysis activity"/>
    <property type="evidence" value="ECO:0007669"/>
    <property type="project" value="InterPro"/>
</dbReference>
<dbReference type="PANTHER" id="PTHR24092">
    <property type="entry name" value="PROBABLE PHOSPHOLIPID-TRANSPORTING ATPASE"/>
    <property type="match status" value="1"/>
</dbReference>
<feature type="active site" description="4-aspartylphosphate intermediate" evidence="13">
    <location>
        <position position="417"/>
    </location>
</feature>
<feature type="binding site" evidence="14">
    <location>
        <position position="495"/>
    </location>
    <ligand>
        <name>ATP</name>
        <dbReference type="ChEBI" id="CHEBI:30616"/>
    </ligand>
</feature>
<dbReference type="InterPro" id="IPR006539">
    <property type="entry name" value="P-type_ATPase_IV"/>
</dbReference>
<evidence type="ECO:0000256" key="13">
    <source>
        <dbReference type="PIRSR" id="PIRSR606539-1"/>
    </source>
</evidence>
<dbReference type="InterPro" id="IPR059000">
    <property type="entry name" value="ATPase_P-type_domA"/>
</dbReference>
<evidence type="ECO:0000256" key="5">
    <source>
        <dbReference type="ARBA" id="ARBA00022723"/>
    </source>
</evidence>
<feature type="transmembrane region" description="Helical" evidence="16">
    <location>
        <begin position="864"/>
        <end position="885"/>
    </location>
</feature>
<dbReference type="EMBL" id="LR877158">
    <property type="protein sequence ID" value="CAD2219668.1"/>
    <property type="molecule type" value="Genomic_DNA"/>
</dbReference>
<feature type="transmembrane region" description="Helical" evidence="16">
    <location>
        <begin position="984"/>
        <end position="1002"/>
    </location>
</feature>
<feature type="binding site" evidence="15">
    <location>
        <position position="419"/>
    </location>
    <ligand>
        <name>Mg(2+)</name>
        <dbReference type="ChEBI" id="CHEBI:18420"/>
    </ligand>
</feature>
<keyword evidence="8 15" id="KW-0460">Magnesium</keyword>
<evidence type="ECO:0000259" key="17">
    <source>
        <dbReference type="Pfam" id="PF00122"/>
    </source>
</evidence>
<comment type="catalytic activity">
    <reaction evidence="12 16">
        <text>ATP + H2O + phospholipidSide 1 = ADP + phosphate + phospholipidSide 2.</text>
        <dbReference type="EC" id="7.6.2.1"/>
    </reaction>
</comment>
<feature type="binding site" evidence="14">
    <location>
        <position position="684"/>
    </location>
    <ligand>
        <name>ATP</name>
        <dbReference type="ChEBI" id="CHEBI:30616"/>
    </ligand>
</feature>
<dbReference type="Pfam" id="PF00122">
    <property type="entry name" value="E1-E2_ATPase"/>
    <property type="match status" value="1"/>
</dbReference>
<feature type="transmembrane region" description="Helical" evidence="16">
    <location>
        <begin position="1009"/>
        <end position="1028"/>
    </location>
</feature>
<dbReference type="VEuPathDB" id="TriTrypDB:ADEAN_000717700"/>
<feature type="transmembrane region" description="Helical" evidence="16">
    <location>
        <begin position="897"/>
        <end position="917"/>
    </location>
</feature>
<dbReference type="InterPro" id="IPR023299">
    <property type="entry name" value="ATPase_P-typ_cyto_dom_N"/>
</dbReference>
<dbReference type="Gene3D" id="2.70.150.10">
    <property type="entry name" value="Calcium-transporting ATPase, cytoplasmic transduction domain A"/>
    <property type="match status" value="1"/>
</dbReference>
<dbReference type="PANTHER" id="PTHR24092:SF150">
    <property type="entry name" value="PHOSPHOLIPID-TRANSPORTING ATPASE"/>
    <property type="match status" value="1"/>
</dbReference>
<feature type="transmembrane region" description="Helical" evidence="16">
    <location>
        <begin position="946"/>
        <end position="964"/>
    </location>
</feature>
<evidence type="ECO:0000313" key="20">
    <source>
        <dbReference type="EMBL" id="CAD2219668.1"/>
    </source>
</evidence>
<dbReference type="GO" id="GO:0005886">
    <property type="term" value="C:plasma membrane"/>
    <property type="evidence" value="ECO:0007669"/>
    <property type="project" value="TreeGrafter"/>
</dbReference>
<dbReference type="SUPFAM" id="SSF81660">
    <property type="entry name" value="Metal cation-transporting ATPase, ATP-binding domain N"/>
    <property type="match status" value="1"/>
</dbReference>
<organism evidence="20 21">
    <name type="scientific">Angomonas deanei</name>
    <dbReference type="NCBI Taxonomy" id="59799"/>
    <lineage>
        <taxon>Eukaryota</taxon>
        <taxon>Discoba</taxon>
        <taxon>Euglenozoa</taxon>
        <taxon>Kinetoplastea</taxon>
        <taxon>Metakinetoplastina</taxon>
        <taxon>Trypanosomatida</taxon>
        <taxon>Trypanosomatidae</taxon>
        <taxon>Strigomonadinae</taxon>
        <taxon>Angomonas</taxon>
    </lineage>
</organism>
<keyword evidence="10 16" id="KW-1133">Transmembrane helix</keyword>
<keyword evidence="21" id="KW-1185">Reference proteome</keyword>
<dbReference type="PRINTS" id="PR00119">
    <property type="entry name" value="CATATPASE"/>
</dbReference>
<evidence type="ECO:0000256" key="2">
    <source>
        <dbReference type="ARBA" id="ARBA00004308"/>
    </source>
</evidence>
<feature type="domain" description="P-type ATPase A" evidence="17">
    <location>
        <begin position="139"/>
        <end position="199"/>
    </location>
</feature>
<keyword evidence="7 14" id="KW-0067">ATP-binding</keyword>
<feature type="binding site" evidence="14">
    <location>
        <position position="419"/>
    </location>
    <ligand>
        <name>ATP</name>
        <dbReference type="ChEBI" id="CHEBI:30616"/>
    </ligand>
</feature>
<keyword evidence="5 15" id="KW-0479">Metal-binding</keyword>
<evidence type="ECO:0000256" key="7">
    <source>
        <dbReference type="ARBA" id="ARBA00022840"/>
    </source>
</evidence>
<feature type="binding site" evidence="14">
    <location>
        <position position="602"/>
    </location>
    <ligand>
        <name>ATP</name>
        <dbReference type="ChEBI" id="CHEBI:30616"/>
    </ligand>
</feature>
<feature type="binding site" evidence="14">
    <location>
        <position position="542"/>
    </location>
    <ligand>
        <name>ATP</name>
        <dbReference type="ChEBI" id="CHEBI:30616"/>
    </ligand>
</feature>
<dbReference type="OrthoDB" id="377733at2759"/>
<feature type="domain" description="P-type ATPase C-terminal" evidence="19">
    <location>
        <begin position="833"/>
        <end position="1028"/>
    </location>
</feature>
<dbReference type="InterPro" id="IPR036412">
    <property type="entry name" value="HAD-like_sf"/>
</dbReference>
<evidence type="ECO:0000256" key="4">
    <source>
        <dbReference type="ARBA" id="ARBA00022692"/>
    </source>
</evidence>
<dbReference type="AlphaFoldDB" id="A0A7G2CII9"/>
<dbReference type="PROSITE" id="PS00154">
    <property type="entry name" value="ATPASE_E1_E2"/>
    <property type="match status" value="1"/>
</dbReference>
<feature type="binding site" evidence="14">
    <location>
        <position position="683"/>
    </location>
    <ligand>
        <name>ATP</name>
        <dbReference type="ChEBI" id="CHEBI:30616"/>
    </ligand>
</feature>
<evidence type="ECO:0000256" key="14">
    <source>
        <dbReference type="PIRSR" id="PIRSR606539-2"/>
    </source>
</evidence>
<dbReference type="InterPro" id="IPR008250">
    <property type="entry name" value="ATPase_P-typ_transduc_dom_A_sf"/>
</dbReference>
<evidence type="ECO:0000259" key="18">
    <source>
        <dbReference type="Pfam" id="PF16209"/>
    </source>
</evidence>
<feature type="transmembrane region" description="Helical" evidence="16">
    <location>
        <begin position="300"/>
        <end position="323"/>
    </location>
</feature>
<evidence type="ECO:0000256" key="1">
    <source>
        <dbReference type="ARBA" id="ARBA00004141"/>
    </source>
</evidence>
<reference evidence="20 21" key="1">
    <citation type="submission" date="2020-08" db="EMBL/GenBank/DDBJ databases">
        <authorList>
            <person name="Newling K."/>
            <person name="Davey J."/>
            <person name="Forrester S."/>
        </authorList>
    </citation>
    <scope>NUCLEOTIDE SEQUENCE [LARGE SCALE GENOMIC DNA]</scope>
    <source>
        <strain evidence="21">Crithidia deanei Carvalho (ATCC PRA-265)</strain>
    </source>
</reference>
<dbReference type="FunFam" id="3.40.50.1000:FF:000203">
    <property type="entry name" value="Phospholipid-transporting ATPase"/>
    <property type="match status" value="1"/>
</dbReference>
<dbReference type="InterPro" id="IPR001757">
    <property type="entry name" value="P_typ_ATPase"/>
</dbReference>
<keyword evidence="6 14" id="KW-0547">Nucleotide-binding</keyword>
<proteinExistence type="inferred from homology"/>
<dbReference type="GO" id="GO:0000287">
    <property type="term" value="F:magnesium ion binding"/>
    <property type="evidence" value="ECO:0007669"/>
    <property type="project" value="UniProtKB-UniRule"/>
</dbReference>
<dbReference type="NCBIfam" id="TIGR01494">
    <property type="entry name" value="ATPase_P-type"/>
    <property type="match status" value="1"/>
</dbReference>
<evidence type="ECO:0000256" key="16">
    <source>
        <dbReference type="RuleBase" id="RU362033"/>
    </source>
</evidence>
<evidence type="ECO:0000256" key="12">
    <source>
        <dbReference type="ARBA" id="ARBA00034036"/>
    </source>
</evidence>
<dbReference type="GO" id="GO:0005524">
    <property type="term" value="F:ATP binding"/>
    <property type="evidence" value="ECO:0007669"/>
    <property type="project" value="UniProtKB-UniRule"/>
</dbReference>
<comment type="subcellular location">
    <subcellularLocation>
        <location evidence="2">Endomembrane system</location>
    </subcellularLocation>
    <subcellularLocation>
        <location evidence="1 16">Membrane</location>
        <topology evidence="1 16">Multi-pass membrane protein</topology>
    </subcellularLocation>
</comment>
<keyword evidence="9 16" id="KW-1278">Translocase</keyword>
<evidence type="ECO:0000313" key="21">
    <source>
        <dbReference type="Proteomes" id="UP000515908"/>
    </source>
</evidence>
<feature type="binding site" evidence="15">
    <location>
        <position position="417"/>
    </location>
    <ligand>
        <name>Mg(2+)</name>
        <dbReference type="ChEBI" id="CHEBI:18420"/>
    </ligand>
</feature>
<dbReference type="Proteomes" id="UP000515908">
    <property type="component" value="Chromosome 14"/>
</dbReference>
<dbReference type="SFLD" id="SFLDF00027">
    <property type="entry name" value="p-type_atpase"/>
    <property type="match status" value="1"/>
</dbReference>
<feature type="binding site" evidence="14">
    <location>
        <position position="781"/>
    </location>
    <ligand>
        <name>ATP</name>
        <dbReference type="ChEBI" id="CHEBI:30616"/>
    </ligand>
</feature>
<dbReference type="NCBIfam" id="TIGR01652">
    <property type="entry name" value="ATPase-Plipid"/>
    <property type="match status" value="1"/>
</dbReference>
<feature type="binding site" evidence="15">
    <location>
        <position position="811"/>
    </location>
    <ligand>
        <name>Mg(2+)</name>
        <dbReference type="ChEBI" id="CHEBI:18420"/>
    </ligand>
</feature>
<dbReference type="Pfam" id="PF16212">
    <property type="entry name" value="PhoLip_ATPase_C"/>
    <property type="match status" value="1"/>
</dbReference>
<evidence type="ECO:0000256" key="10">
    <source>
        <dbReference type="ARBA" id="ARBA00022989"/>
    </source>
</evidence>
<feature type="binding site" evidence="15">
    <location>
        <position position="807"/>
    </location>
    <ligand>
        <name>Mg(2+)</name>
        <dbReference type="ChEBI" id="CHEBI:18420"/>
    </ligand>
</feature>
<comment type="similarity">
    <text evidence="3 16">Belongs to the cation transport ATPase (P-type) (TC 3.A.3) family. Type IV subfamily.</text>
</comment>
<feature type="transmembrane region" description="Helical" evidence="16">
    <location>
        <begin position="100"/>
        <end position="119"/>
    </location>
</feature>
<keyword evidence="20" id="KW-0378">Hydrolase</keyword>
<protein>
    <recommendedName>
        <fullName evidence="16">Phospholipid-transporting ATPase</fullName>
        <ecNumber evidence="16">7.6.2.1</ecNumber>
    </recommendedName>
</protein>
<dbReference type="GO" id="GO:0045332">
    <property type="term" value="P:phospholipid translocation"/>
    <property type="evidence" value="ECO:0007669"/>
    <property type="project" value="TreeGrafter"/>
</dbReference>
<dbReference type="InterPro" id="IPR018303">
    <property type="entry name" value="ATPase_P-typ_P_site"/>
</dbReference>
<keyword evidence="11 16" id="KW-0472">Membrane</keyword>
<evidence type="ECO:0000256" key="8">
    <source>
        <dbReference type="ARBA" id="ARBA00022842"/>
    </source>
</evidence>
<feature type="binding site" evidence="14">
    <location>
        <position position="566"/>
    </location>
    <ligand>
        <name>ATP</name>
        <dbReference type="ChEBI" id="CHEBI:30616"/>
    </ligand>
</feature>
<dbReference type="Gene3D" id="3.40.50.1000">
    <property type="entry name" value="HAD superfamily/HAD-like"/>
    <property type="match status" value="1"/>
</dbReference>
<dbReference type="EC" id="7.6.2.1" evidence="16"/>
<dbReference type="InterPro" id="IPR032630">
    <property type="entry name" value="P_typ_ATPase_c"/>
</dbReference>
<accession>A0A7G2CII9</accession>
<evidence type="ECO:0000259" key="19">
    <source>
        <dbReference type="Pfam" id="PF16212"/>
    </source>
</evidence>